<dbReference type="Gene3D" id="3.30.40.10">
    <property type="entry name" value="Zinc/RING finger domain, C3HC4 (zinc finger)"/>
    <property type="match status" value="1"/>
</dbReference>
<evidence type="ECO:0000313" key="12">
    <source>
        <dbReference type="EMBL" id="PWZ45871.1"/>
    </source>
</evidence>
<keyword evidence="2" id="KW-0808">Transferase</keyword>
<evidence type="ECO:0000256" key="5">
    <source>
        <dbReference type="ARBA" id="ARBA00022833"/>
    </source>
</evidence>
<evidence type="ECO:0000256" key="8">
    <source>
        <dbReference type="ARBA" id="ARBA00024209"/>
    </source>
</evidence>
<reference evidence="12" key="1">
    <citation type="journal article" date="2018" name="Nat. Genet.">
        <title>Extensive intraspecific gene order and gene structural variations between Mo17 and other maize genomes.</title>
        <authorList>
            <person name="Sun S."/>
            <person name="Zhou Y."/>
            <person name="Chen J."/>
            <person name="Shi J."/>
            <person name="Zhao H."/>
            <person name="Zhao H."/>
            <person name="Song W."/>
            <person name="Zhang M."/>
            <person name="Cui Y."/>
            <person name="Dong X."/>
            <person name="Liu H."/>
            <person name="Ma X."/>
            <person name="Jiao Y."/>
            <person name="Wang B."/>
            <person name="Wei X."/>
            <person name="Stein J.C."/>
            <person name="Glaubitz J.C."/>
            <person name="Lu F."/>
            <person name="Yu G."/>
            <person name="Liang C."/>
            <person name="Fengler K."/>
            <person name="Li B."/>
            <person name="Rafalski A."/>
            <person name="Schnable P.S."/>
            <person name="Ware D.H."/>
            <person name="Buckler E.S."/>
            <person name="Lai J."/>
        </authorList>
    </citation>
    <scope>NUCLEOTIDE SEQUENCE [LARGE SCALE GENOMIC DNA]</scope>
    <source>
        <tissue evidence="12">Seedling</tissue>
    </source>
</reference>
<dbReference type="CDD" id="cd16461">
    <property type="entry name" value="RING-H2_EL5-like"/>
    <property type="match status" value="1"/>
</dbReference>
<keyword evidence="6 10" id="KW-1133">Transmembrane helix</keyword>
<dbReference type="Proteomes" id="UP000251960">
    <property type="component" value="Chromosome 10"/>
</dbReference>
<keyword evidence="4" id="KW-0479">Metal-binding</keyword>
<name>A0A8J8XFH2_MAIZE</name>
<feature type="transmembrane region" description="Helical" evidence="10">
    <location>
        <begin position="53"/>
        <end position="74"/>
    </location>
</feature>
<dbReference type="GO" id="GO:0016020">
    <property type="term" value="C:membrane"/>
    <property type="evidence" value="ECO:0007669"/>
    <property type="project" value="UniProtKB-SubCell"/>
</dbReference>
<comment type="similarity">
    <text evidence="8">Belongs to the RING-type zinc finger family. ATL subfamily.</text>
</comment>
<keyword evidence="9" id="KW-0863">Zinc-finger</keyword>
<feature type="domain" description="RING-type" evidence="11">
    <location>
        <begin position="139"/>
        <end position="181"/>
    </location>
</feature>
<keyword evidence="5" id="KW-0862">Zinc</keyword>
<dbReference type="GO" id="GO:0016740">
    <property type="term" value="F:transferase activity"/>
    <property type="evidence" value="ECO:0007669"/>
    <property type="project" value="UniProtKB-KW"/>
</dbReference>
<dbReference type="GO" id="GO:0008270">
    <property type="term" value="F:zinc ion binding"/>
    <property type="evidence" value="ECO:0007669"/>
    <property type="project" value="UniProtKB-KW"/>
</dbReference>
<dbReference type="OrthoDB" id="8062037at2759"/>
<dbReference type="EMBL" id="NCVQ01000002">
    <property type="protein sequence ID" value="PWZ45871.1"/>
    <property type="molecule type" value="Genomic_DNA"/>
</dbReference>
<dbReference type="AlphaFoldDB" id="A0A8J8XFH2"/>
<accession>A0A8J8XFH2</accession>
<dbReference type="SMR" id="A0A8J8XFH2"/>
<dbReference type="Pfam" id="PF13639">
    <property type="entry name" value="zf-RING_2"/>
    <property type="match status" value="1"/>
</dbReference>
<evidence type="ECO:0000256" key="7">
    <source>
        <dbReference type="ARBA" id="ARBA00023136"/>
    </source>
</evidence>
<evidence type="ECO:0000256" key="1">
    <source>
        <dbReference type="ARBA" id="ARBA00004167"/>
    </source>
</evidence>
<dbReference type="KEGG" id="zma:103640726"/>
<proteinExistence type="inferred from homology"/>
<keyword evidence="3 10" id="KW-0812">Transmembrane</keyword>
<evidence type="ECO:0000256" key="10">
    <source>
        <dbReference type="SAM" id="Phobius"/>
    </source>
</evidence>
<dbReference type="PANTHER" id="PTHR46905">
    <property type="entry name" value="RING-H2 FINGER PROTEIN ATL78"/>
    <property type="match status" value="1"/>
</dbReference>
<gene>
    <name evidence="12" type="primary">ATL72_0</name>
    <name evidence="12" type="ORF">Zm00014a_028314</name>
</gene>
<dbReference type="SMART" id="SM00184">
    <property type="entry name" value="RING"/>
    <property type="match status" value="1"/>
</dbReference>
<protein>
    <submittedName>
        <fullName evidence="12">RING-H2 finger protein ATL72</fullName>
    </submittedName>
</protein>
<dbReference type="PROSITE" id="PS50089">
    <property type="entry name" value="ZF_RING_2"/>
    <property type="match status" value="1"/>
</dbReference>
<evidence type="ECO:0000256" key="4">
    <source>
        <dbReference type="ARBA" id="ARBA00022723"/>
    </source>
</evidence>
<dbReference type="InterPro" id="IPR044602">
    <property type="entry name" value="ATL10/ATL72-79-like"/>
</dbReference>
<dbReference type="OMA" id="HHGFHVQ"/>
<comment type="caution">
    <text evidence="12">The sequence shown here is derived from an EMBL/GenBank/DDBJ whole genome shotgun (WGS) entry which is preliminary data.</text>
</comment>
<evidence type="ECO:0000256" key="3">
    <source>
        <dbReference type="ARBA" id="ARBA00022692"/>
    </source>
</evidence>
<dbReference type="InterPro" id="IPR013083">
    <property type="entry name" value="Znf_RING/FYVE/PHD"/>
</dbReference>
<dbReference type="FunFam" id="3.30.40.10:FF:000404">
    <property type="entry name" value="RING-H2 finger protein ATL72-like"/>
    <property type="match status" value="1"/>
</dbReference>
<organism evidence="12">
    <name type="scientific">Zea mays</name>
    <name type="common">Maize</name>
    <dbReference type="NCBI Taxonomy" id="4577"/>
    <lineage>
        <taxon>Eukaryota</taxon>
        <taxon>Viridiplantae</taxon>
        <taxon>Streptophyta</taxon>
        <taxon>Embryophyta</taxon>
        <taxon>Tracheophyta</taxon>
        <taxon>Spermatophyta</taxon>
        <taxon>Magnoliopsida</taxon>
        <taxon>Liliopsida</taxon>
        <taxon>Poales</taxon>
        <taxon>Poaceae</taxon>
        <taxon>PACMAD clade</taxon>
        <taxon>Panicoideae</taxon>
        <taxon>Andropogonodae</taxon>
        <taxon>Andropogoneae</taxon>
        <taxon>Tripsacinae</taxon>
        <taxon>Zea</taxon>
    </lineage>
</organism>
<comment type="subcellular location">
    <subcellularLocation>
        <location evidence="1">Membrane</location>
        <topology evidence="1">Single-pass membrane protein</topology>
    </subcellularLocation>
</comment>
<sequence length="207" mass="21246">MRVLNDSRPTVAPDASSAPPLLITPTAAAGMVGVVQLQPGAAGGSDAGFDADMVVILAALLCVLVCALGVNSLVHHFVLNCGRTVAAPAPPHAAAAAAPATDSDSTGLKKRELRRIPVVLYEANKQPSASSGTDDDDDCAICLGEFDDGEELRLLPGCHHGFHVQCIDVWLVMHASCPTCRNSLLVHQDRHAGAGDGEAATVAGEEA</sequence>
<evidence type="ECO:0000256" key="6">
    <source>
        <dbReference type="ARBA" id="ARBA00022989"/>
    </source>
</evidence>
<evidence type="ECO:0000259" key="11">
    <source>
        <dbReference type="PROSITE" id="PS50089"/>
    </source>
</evidence>
<dbReference type="InterPro" id="IPR001841">
    <property type="entry name" value="Znf_RING"/>
</dbReference>
<dbReference type="HOGENOM" id="CLU_013137_9_3_1"/>
<dbReference type="GO" id="GO:0016567">
    <property type="term" value="P:protein ubiquitination"/>
    <property type="evidence" value="ECO:0007669"/>
    <property type="project" value="InterPro"/>
</dbReference>
<evidence type="ECO:0000256" key="2">
    <source>
        <dbReference type="ARBA" id="ARBA00022679"/>
    </source>
</evidence>
<keyword evidence="7 10" id="KW-0472">Membrane</keyword>
<dbReference type="PANTHER" id="PTHR46905:SF21">
    <property type="entry name" value="RING-TYPE E3 UBIQUITIN TRANSFERASE"/>
    <property type="match status" value="1"/>
</dbReference>
<dbReference type="SUPFAM" id="SSF57850">
    <property type="entry name" value="RING/U-box"/>
    <property type="match status" value="1"/>
</dbReference>
<evidence type="ECO:0000256" key="9">
    <source>
        <dbReference type="PROSITE-ProRule" id="PRU00175"/>
    </source>
</evidence>